<dbReference type="PANTHER" id="PTHR43611">
    <property type="entry name" value="ALPHA-D-GLUCOSE 1-PHOSPHATE PHOSPHATASE"/>
    <property type="match status" value="1"/>
</dbReference>
<dbReference type="EMBL" id="BOQP01000021">
    <property type="protein sequence ID" value="GIM74914.1"/>
    <property type="molecule type" value="Genomic_DNA"/>
</dbReference>
<keyword evidence="2" id="KW-1185">Reference proteome</keyword>
<dbReference type="InterPro" id="IPR036412">
    <property type="entry name" value="HAD-like_sf"/>
</dbReference>
<sequence>MTHLLMDFGNVISADQSRTDLMSMALAAGIPMAEFTERYWECRPEYDRGLSALAYWTDVLGAPPGGQRLCHLVERDVSSWLDLNQDTMSMLDDVHAAGVPVSLLSNAPRELARELDRHASLKPFAHRLYSADLEMIKPDPAIYTRAVAVLGEDPADVIFVDDRLDNIEAAKAVGLRTIHFTGMPECHTAIREAALGLRTVTA</sequence>
<evidence type="ECO:0000313" key="1">
    <source>
        <dbReference type="EMBL" id="GIM74914.1"/>
    </source>
</evidence>
<keyword evidence="1" id="KW-0378">Hydrolase</keyword>
<dbReference type="PANTHER" id="PTHR43611:SF3">
    <property type="entry name" value="FLAVIN MONONUCLEOTIDE HYDROLASE 1, CHLOROPLATIC"/>
    <property type="match status" value="1"/>
</dbReference>
<organism evidence="1 2">
    <name type="scientific">Winogradskya consettensis</name>
    <dbReference type="NCBI Taxonomy" id="113560"/>
    <lineage>
        <taxon>Bacteria</taxon>
        <taxon>Bacillati</taxon>
        <taxon>Actinomycetota</taxon>
        <taxon>Actinomycetes</taxon>
        <taxon>Micromonosporales</taxon>
        <taxon>Micromonosporaceae</taxon>
        <taxon>Winogradskya</taxon>
    </lineage>
</organism>
<protein>
    <submittedName>
        <fullName evidence="1">Hydrolase</fullName>
    </submittedName>
</protein>
<reference evidence="1" key="1">
    <citation type="submission" date="2021-03" db="EMBL/GenBank/DDBJ databases">
        <title>Whole genome shotgun sequence of Actinoplanes consettensis NBRC 14913.</title>
        <authorList>
            <person name="Komaki H."/>
            <person name="Tamura T."/>
        </authorList>
    </citation>
    <scope>NUCLEOTIDE SEQUENCE</scope>
    <source>
        <strain evidence="1">NBRC 14913</strain>
    </source>
</reference>
<dbReference type="SUPFAM" id="SSF56784">
    <property type="entry name" value="HAD-like"/>
    <property type="match status" value="1"/>
</dbReference>
<name>A0A919SNX1_9ACTN</name>
<dbReference type="Proteomes" id="UP000680865">
    <property type="component" value="Unassembled WGS sequence"/>
</dbReference>
<dbReference type="InterPro" id="IPR006439">
    <property type="entry name" value="HAD-SF_hydro_IA"/>
</dbReference>
<dbReference type="NCBIfam" id="TIGR01509">
    <property type="entry name" value="HAD-SF-IA-v3"/>
    <property type="match status" value="1"/>
</dbReference>
<evidence type="ECO:0000313" key="2">
    <source>
        <dbReference type="Proteomes" id="UP000680865"/>
    </source>
</evidence>
<dbReference type="Gene3D" id="3.40.50.1000">
    <property type="entry name" value="HAD superfamily/HAD-like"/>
    <property type="match status" value="1"/>
</dbReference>
<dbReference type="AlphaFoldDB" id="A0A919SNX1"/>
<accession>A0A919SNX1</accession>
<comment type="caution">
    <text evidence="1">The sequence shown here is derived from an EMBL/GenBank/DDBJ whole genome shotgun (WGS) entry which is preliminary data.</text>
</comment>
<dbReference type="SFLD" id="SFLDG01129">
    <property type="entry name" value="C1.5:_HAD__Beta-PGM__Phosphata"/>
    <property type="match status" value="1"/>
</dbReference>
<dbReference type="GO" id="GO:0016787">
    <property type="term" value="F:hydrolase activity"/>
    <property type="evidence" value="ECO:0007669"/>
    <property type="project" value="UniProtKB-KW"/>
</dbReference>
<dbReference type="Pfam" id="PF00702">
    <property type="entry name" value="Hydrolase"/>
    <property type="match status" value="1"/>
</dbReference>
<gene>
    <name evidence="1" type="ORF">Aco04nite_42760</name>
</gene>
<dbReference type="SFLD" id="SFLDS00003">
    <property type="entry name" value="Haloacid_Dehalogenase"/>
    <property type="match status" value="1"/>
</dbReference>
<proteinExistence type="predicted"/>
<dbReference type="PRINTS" id="PR00413">
    <property type="entry name" value="HADHALOGNASE"/>
</dbReference>
<dbReference type="RefSeq" id="WP_212998992.1">
    <property type="nucleotide sequence ID" value="NZ_BAAATW010000015.1"/>
</dbReference>
<dbReference type="InterPro" id="IPR023214">
    <property type="entry name" value="HAD_sf"/>
</dbReference>